<dbReference type="EMBL" id="CACTIH010009601">
    <property type="protein sequence ID" value="CAA3032518.1"/>
    <property type="molecule type" value="Genomic_DNA"/>
</dbReference>
<dbReference type="Proteomes" id="UP000594638">
    <property type="component" value="Unassembled WGS sequence"/>
</dbReference>
<keyword evidence="2" id="KW-1185">Reference proteome</keyword>
<accession>A0A8S0VL01</accession>
<dbReference type="Gramene" id="OE9A002971T1">
    <property type="protein sequence ID" value="OE9A002971C1"/>
    <property type="gene ID" value="OE9A002971"/>
</dbReference>
<proteinExistence type="predicted"/>
<gene>
    <name evidence="1" type="ORF">OLEA9_A002971</name>
</gene>
<protein>
    <submittedName>
        <fullName evidence="1">Uncharacterized protein</fullName>
    </submittedName>
</protein>
<name>A0A8S0VL01_OLEEU</name>
<evidence type="ECO:0000313" key="1">
    <source>
        <dbReference type="EMBL" id="CAA3032518.1"/>
    </source>
</evidence>
<evidence type="ECO:0000313" key="2">
    <source>
        <dbReference type="Proteomes" id="UP000594638"/>
    </source>
</evidence>
<organism evidence="1 2">
    <name type="scientific">Olea europaea subsp. europaea</name>
    <dbReference type="NCBI Taxonomy" id="158383"/>
    <lineage>
        <taxon>Eukaryota</taxon>
        <taxon>Viridiplantae</taxon>
        <taxon>Streptophyta</taxon>
        <taxon>Embryophyta</taxon>
        <taxon>Tracheophyta</taxon>
        <taxon>Spermatophyta</taxon>
        <taxon>Magnoliopsida</taxon>
        <taxon>eudicotyledons</taxon>
        <taxon>Gunneridae</taxon>
        <taxon>Pentapetalae</taxon>
        <taxon>asterids</taxon>
        <taxon>lamiids</taxon>
        <taxon>Lamiales</taxon>
        <taxon>Oleaceae</taxon>
        <taxon>Oleeae</taxon>
        <taxon>Olea</taxon>
    </lineage>
</organism>
<sequence>MSAIKAETDEKKQQEDAAKVVGEEGFPRGFHNNPTILNGCCLVQSLKRKNPVATAAATAEEIFNEAAPLLSAAGASALGPEADGALELLVVAVGEPAWLLGAGGDEGSSSGDSAGVDELVGGEEAGLEDFGAEDFGAEDFGAGVGDDDLGAGTGEDFGVAAGVLLSFGDGAAFGEDDLGAGDDDGELLGEELAATAPATARKMSARTNN</sequence>
<dbReference type="AlphaFoldDB" id="A0A8S0VL01"/>
<reference evidence="1 2" key="1">
    <citation type="submission" date="2019-12" db="EMBL/GenBank/DDBJ databases">
        <authorList>
            <person name="Alioto T."/>
            <person name="Alioto T."/>
            <person name="Gomez Garrido J."/>
        </authorList>
    </citation>
    <scope>NUCLEOTIDE SEQUENCE [LARGE SCALE GENOMIC DNA]</scope>
</reference>
<comment type="caution">
    <text evidence="1">The sequence shown here is derived from an EMBL/GenBank/DDBJ whole genome shotgun (WGS) entry which is preliminary data.</text>
</comment>